<protein>
    <submittedName>
        <fullName evidence="3">Peptide chain release factor 2</fullName>
    </submittedName>
</protein>
<dbReference type="SUPFAM" id="SSF75620">
    <property type="entry name" value="Release factor"/>
    <property type="match status" value="1"/>
</dbReference>
<proteinExistence type="predicted"/>
<dbReference type="Pfam" id="PF03462">
    <property type="entry name" value="PCRF"/>
    <property type="match status" value="1"/>
</dbReference>
<evidence type="ECO:0000313" key="3">
    <source>
        <dbReference type="EMBL" id="MPM81086.1"/>
    </source>
</evidence>
<dbReference type="GO" id="GO:0006415">
    <property type="term" value="P:translational termination"/>
    <property type="evidence" value="ECO:0007669"/>
    <property type="project" value="InterPro"/>
</dbReference>
<gene>
    <name evidence="3" type="primary">prfB_43</name>
    <name evidence="3" type="ORF">SDC9_128138</name>
</gene>
<comment type="caution">
    <text evidence="3">The sequence shown here is derived from an EMBL/GenBank/DDBJ whole genome shotgun (WGS) entry which is preliminary data.</text>
</comment>
<name>A0A645CVC2_9ZZZZ</name>
<organism evidence="3">
    <name type="scientific">bioreactor metagenome</name>
    <dbReference type="NCBI Taxonomy" id="1076179"/>
    <lineage>
        <taxon>unclassified sequences</taxon>
        <taxon>metagenomes</taxon>
        <taxon>ecological metagenomes</taxon>
    </lineage>
</organism>
<evidence type="ECO:0000259" key="2">
    <source>
        <dbReference type="Pfam" id="PF03462"/>
    </source>
</evidence>
<accession>A0A645CVC2</accession>
<sequence length="129" mass="15662">MIEYEVKQRKIDIVQRYKNLKALFDLEKSHEELQRLESQTTAPDFWNDPKKAETLMRQVQNIKDELKVFSELDKLVEDLDAALEFAEEEAEMEEPFYEILKETQEKVNKIKAEERKQKADENRRRNRDW</sequence>
<dbReference type="InterPro" id="IPR045853">
    <property type="entry name" value="Pep_chain_release_fac_I_sf"/>
</dbReference>
<feature type="domain" description="Peptide chain release factor" evidence="2">
    <location>
        <begin position="31"/>
        <end position="115"/>
    </location>
</feature>
<feature type="region of interest" description="Disordered" evidence="1">
    <location>
        <begin position="110"/>
        <end position="129"/>
    </location>
</feature>
<evidence type="ECO:0000256" key="1">
    <source>
        <dbReference type="SAM" id="MobiDB-lite"/>
    </source>
</evidence>
<dbReference type="PANTHER" id="PTHR43116">
    <property type="entry name" value="PEPTIDE CHAIN RELEASE FACTOR 2"/>
    <property type="match status" value="1"/>
</dbReference>
<dbReference type="EMBL" id="VSSQ01030530">
    <property type="protein sequence ID" value="MPM81086.1"/>
    <property type="molecule type" value="Genomic_DNA"/>
</dbReference>
<reference evidence="3" key="1">
    <citation type="submission" date="2019-08" db="EMBL/GenBank/DDBJ databases">
        <authorList>
            <person name="Kucharzyk K."/>
            <person name="Murdoch R.W."/>
            <person name="Higgins S."/>
            <person name="Loffler F."/>
        </authorList>
    </citation>
    <scope>NUCLEOTIDE SEQUENCE</scope>
</reference>
<dbReference type="PANTHER" id="PTHR43116:SF3">
    <property type="entry name" value="CLASS I PEPTIDE CHAIN RELEASE FACTOR"/>
    <property type="match status" value="1"/>
</dbReference>
<dbReference type="AlphaFoldDB" id="A0A645CVC2"/>
<dbReference type="InterPro" id="IPR005139">
    <property type="entry name" value="PCRF"/>
</dbReference>
<dbReference type="Gene3D" id="1.20.58.410">
    <property type="entry name" value="Release factor"/>
    <property type="match status" value="1"/>
</dbReference>